<dbReference type="PANTHER" id="PTHR45527:SF1">
    <property type="entry name" value="FATTY ACID SYNTHASE"/>
    <property type="match status" value="1"/>
</dbReference>
<dbReference type="SUPFAM" id="SSF47336">
    <property type="entry name" value="ACP-like"/>
    <property type="match status" value="2"/>
</dbReference>
<reference evidence="8" key="1">
    <citation type="journal article" date="2019" name="Int. J. Syst. Evol. Microbiol.">
        <title>The Global Catalogue of Microorganisms (GCM) 10K type strain sequencing project: providing services to taxonomists for standard genome sequencing and annotation.</title>
        <authorList>
            <consortium name="The Broad Institute Genomics Platform"/>
            <consortium name="The Broad Institute Genome Sequencing Center for Infectious Disease"/>
            <person name="Wu L."/>
            <person name="Ma J."/>
        </authorList>
    </citation>
    <scope>NUCLEOTIDE SEQUENCE [LARGE SCALE GENOMIC DNA]</scope>
    <source>
        <strain evidence="8">JCM 18303</strain>
    </source>
</reference>
<feature type="domain" description="Aminoacyl-transfer RNA synthetases class-II family profile" evidence="6">
    <location>
        <begin position="1158"/>
        <end position="1628"/>
    </location>
</feature>
<dbReference type="SUPFAM" id="SSF56801">
    <property type="entry name" value="Acetyl-CoA synthetase-like"/>
    <property type="match status" value="2"/>
</dbReference>
<sequence>MNAGGTSRIEEVLPLTPLQQGLLFHADFDAHDPDAVDVYTAQLVLDLEGELDTGRLRAAVDGLVARHQALRTAVARDFGEPMALVLRTVEVPWRELDLSDLSAGQAQARAAEALAADRRRRFDLERPPLLRVMLIKLAEGSYRFVLTNHHVISDGWSTPLLLRELLAGYAGQPLPPARPYRDYLAWLHRQDAKASLAAWSEALSGLDEPTRLVPEARGLAGGGAPTLPEDLHRSLEPALNRALLELARRHGVTPNTVLQVGWGLLTARLTGRLDVVFGITVSGRPAELPGVESMVGLFINTLPARVRVDPGESVAALLTRVQREQVALLDHQHTGLAAIQRAAGAGDELFDSLLVYESFPFDPAALDEVGRATGLRVSGMQRPIATHYPVTVQAMPGPDGLELTLKYRPDVVGAARAGELLDGFVRVLELMAADPEAPAASLDPLPAVVAREPVEFHTADTLASRFASQAARTPDAVAVVAGPDRLSYRELDQRADALARRLADHGVRLGDRVAILLPRTAELVVAILAVVKAGAAYLPLDPEHPAERIRFTLTDAAPAALVTDRPVEGAPAAVLTVAGPAPAAEPSGGEPPGVEPPRAELSGAGLSRAGLPLAEPDDPAYVIYTSGSTGTPKGVAMPHSGVLALLEGAQRHYRFDQRDVWSMFHSAAFDVSVFEMWGCLLHGGRLVVVSREITRSPGEFLDLLARERVTVLSQTPSAFYPLEAADADRQPPADLALRAVIFAGEALEPTRLAGWFARHGDRTPVMVNMYGITETCVHVTYYELPAASAQAPASLVGTELSELRMYLLDGALRPVPDGVTGEIYVGGAQLAHGYLGRPGLTGARFVADPFGPPGARLYRSGDLARRAPDGGLEYLGRSDDQVKIRGYRIELGEVAAVLGRHPDVRRCAVIAGRQTLIGYVVGPDADPAELRAYLAARLPEYMVPSAFVAMDELPLTTNGKLDRRALPAPELAGRSDSRPPETDTERALAKLFAELLELTSIGAESSVSGTSIGAESSVSGTSIGADDSFFALGGHSLLATQLAARVRSALGREVGVRLIYDHPTVAALATALDAGSGPVGGTRAPLVAGPRPERVPLSHAQERLWFLHRFEGAAATYNMPFGLRLTGELDGPALRAALGDVVARQESLRTVVGVHPDGPYQRILEPVTPELPVRPLEPAELATALAEAAGHLFDLANEPPLRVALWRLRPDEHVLSVVLHHIAGDEWSLGVLLRDLATAYRARRGGHEPAFQPLPAQYADYALWQRELLADDGELAHAQTEYWRDALAGIPDELPLPLDRPRPRQPSGHGDAVRDALDPDTEARLRALGEELGASDYVLAQAAVALTLYATGTGTDIPLGAPVAGRTEDALADLVGFLVNTLVIRTDLTGNPTLREVVGRTRDAVLGALEHQDLPFERLVEVLKPTRAPGRHPLFQASVVRQDAPVPPEFAGLEAELLLGSLNAAKFDLSFRFGSRAGVAGLGLELGYRPELFDRETATTLLARLRRVLHTLAEQPDLPLNRLDALTEAERHQLREFGTGPVVEVEAGDTLYGMFAAQVARTPDAPAVLAGDERLSYAELDRRSGALAARLLERGIGPEKLVGVHLDRSAELIVALLAVLRAGAAFVPVEPAWPVARVAQVCGPLDLVLTGTPDNPGLSGVPVEPVSDLYGYSHTNHSRARLSPDNLAYVIYTSGTTGRPKGAMITHRPICARLRWQVGMLEFGPGDASLFKAPLGFDISINEIFLPLVCGASLVVAEPGAERDVPRLVELMREHRVTFAYLVSSALEVMLELPATAELNSLRHLWCGGEALTPELFARVRERLGAVLYHGYGPAEATIGVSHEVYRPGAERGSLSIGKPNRNTRIHVLDQALRPVPVGALGELYVGGLPLARGYLGEPVQTASRFVADPRGTAGERLYRTGDLARWRPDGSLEFAGRADHQVKIRGMRVEPQEIEAVLAEHPAVRSAVVVAVPGPSGADVLAGYALGEGATAEELRGWLRGRLPEHMVPAGIVVLPEFPLTPAGKVDRRALPEPELGAAAPHRAPSTDTEATLCELYAELLDVPSVGADDSFFELGGSSLLATRLVASVEQRLGAAVALRALFDAPTPRLLGRLVDVGDVASLPAGSAFAPLLPLRRTGARPPLYCVHPKLGLSWMYTGLLPHLGAERPVYGLQATDVAAEELDSPRVDYLARSYAERILAHRPEGPYLLLGWSLGGRIAHRVACELRERGHEVPLLALLDARADGALLVAEDPLARSALYHRWLLRAGYDVRGLDPSTVTLATVRRYAAEYGGVFDGLSGAEIDVLVDSLLSITRINHAADPKVFDSETLFFSASDTELGGATALASWRPFLSGRVTEHPVDFRHDDLMAPHSLGRIGPVLAEFLASRGL</sequence>
<dbReference type="Pfam" id="PF00501">
    <property type="entry name" value="AMP-binding"/>
    <property type="match status" value="2"/>
</dbReference>
<evidence type="ECO:0000256" key="2">
    <source>
        <dbReference type="ARBA" id="ARBA00022450"/>
    </source>
</evidence>
<dbReference type="Pfam" id="PF00975">
    <property type="entry name" value="Thioesterase"/>
    <property type="match status" value="1"/>
</dbReference>
<dbReference type="Pfam" id="PF13193">
    <property type="entry name" value="AMP-binding_C"/>
    <property type="match status" value="2"/>
</dbReference>
<proteinExistence type="predicted"/>
<feature type="domain" description="Carrier" evidence="5">
    <location>
        <begin position="979"/>
        <end position="1076"/>
    </location>
</feature>
<dbReference type="PROSITE" id="PS00455">
    <property type="entry name" value="AMP_BINDING"/>
    <property type="match status" value="2"/>
</dbReference>
<dbReference type="InterPro" id="IPR025110">
    <property type="entry name" value="AMP-bd_C"/>
</dbReference>
<dbReference type="InterPro" id="IPR009081">
    <property type="entry name" value="PP-bd_ACP"/>
</dbReference>
<dbReference type="CDD" id="cd17643">
    <property type="entry name" value="A_NRPS_Cytc1-like"/>
    <property type="match status" value="1"/>
</dbReference>
<dbReference type="Gene3D" id="3.30.300.30">
    <property type="match status" value="2"/>
</dbReference>
<dbReference type="Gene3D" id="3.40.50.12780">
    <property type="entry name" value="N-terminal domain of ligase-like"/>
    <property type="match status" value="2"/>
</dbReference>
<dbReference type="PROSITE" id="PS00012">
    <property type="entry name" value="PHOSPHOPANTETHEINE"/>
    <property type="match status" value="2"/>
</dbReference>
<dbReference type="SUPFAM" id="SSF52777">
    <property type="entry name" value="CoA-dependent acyltransferases"/>
    <property type="match status" value="4"/>
</dbReference>
<gene>
    <name evidence="7" type="ORF">GCM10023321_21320</name>
</gene>
<dbReference type="PROSITE" id="PS50862">
    <property type="entry name" value="AA_TRNA_LIGASE_II"/>
    <property type="match status" value="1"/>
</dbReference>
<evidence type="ECO:0000259" key="5">
    <source>
        <dbReference type="PROSITE" id="PS50075"/>
    </source>
</evidence>
<dbReference type="Gene3D" id="1.10.1200.10">
    <property type="entry name" value="ACP-like"/>
    <property type="match status" value="1"/>
</dbReference>
<dbReference type="Gene3D" id="3.40.50.1820">
    <property type="entry name" value="alpha/beta hydrolase"/>
    <property type="match status" value="1"/>
</dbReference>
<keyword evidence="8" id="KW-1185">Reference proteome</keyword>
<dbReference type="SUPFAM" id="SSF53474">
    <property type="entry name" value="alpha/beta-Hydrolases"/>
    <property type="match status" value="1"/>
</dbReference>
<dbReference type="InterPro" id="IPR029058">
    <property type="entry name" value="AB_hydrolase_fold"/>
</dbReference>
<feature type="compositionally biased region" description="Basic and acidic residues" evidence="4">
    <location>
        <begin position="973"/>
        <end position="984"/>
    </location>
</feature>
<dbReference type="InterPro" id="IPR020845">
    <property type="entry name" value="AMP-binding_CS"/>
</dbReference>
<dbReference type="InterPro" id="IPR045851">
    <property type="entry name" value="AMP-bd_C_sf"/>
</dbReference>
<feature type="domain" description="Carrier" evidence="5">
    <location>
        <begin position="2045"/>
        <end position="2120"/>
    </location>
</feature>
<evidence type="ECO:0000259" key="6">
    <source>
        <dbReference type="PROSITE" id="PS50862"/>
    </source>
</evidence>
<dbReference type="InterPro" id="IPR023213">
    <property type="entry name" value="CAT-like_dom_sf"/>
</dbReference>
<dbReference type="Pfam" id="PF00668">
    <property type="entry name" value="Condensation"/>
    <property type="match status" value="2"/>
</dbReference>
<dbReference type="InterPro" id="IPR042099">
    <property type="entry name" value="ANL_N_sf"/>
</dbReference>
<evidence type="ECO:0000313" key="7">
    <source>
        <dbReference type="EMBL" id="GAA5152499.1"/>
    </source>
</evidence>
<dbReference type="Proteomes" id="UP001428817">
    <property type="component" value="Unassembled WGS sequence"/>
</dbReference>
<evidence type="ECO:0000313" key="8">
    <source>
        <dbReference type="Proteomes" id="UP001428817"/>
    </source>
</evidence>
<dbReference type="Gene3D" id="3.30.559.30">
    <property type="entry name" value="Nonribosomal peptide synthetase, condensation domain"/>
    <property type="match status" value="2"/>
</dbReference>
<dbReference type="InterPro" id="IPR006162">
    <property type="entry name" value="Ppantetheine_attach_site"/>
</dbReference>
<dbReference type="InterPro" id="IPR020806">
    <property type="entry name" value="PKS_PP-bd"/>
</dbReference>
<dbReference type="InterPro" id="IPR010071">
    <property type="entry name" value="AA_adenyl_dom"/>
</dbReference>
<name>A0ABP9PVC4_9PSEU</name>
<feature type="region of interest" description="Disordered" evidence="4">
    <location>
        <begin position="1294"/>
        <end position="1316"/>
    </location>
</feature>
<dbReference type="Pfam" id="PF00550">
    <property type="entry name" value="PP-binding"/>
    <property type="match status" value="2"/>
</dbReference>
<comment type="cofactor">
    <cofactor evidence="1">
        <name>pantetheine 4'-phosphate</name>
        <dbReference type="ChEBI" id="CHEBI:47942"/>
    </cofactor>
</comment>
<keyword evidence="3" id="KW-0597">Phosphoprotein</keyword>
<accession>A0ABP9PVC4</accession>
<feature type="region of interest" description="Disordered" evidence="4">
    <location>
        <begin position="964"/>
        <end position="984"/>
    </location>
</feature>
<dbReference type="InterPro" id="IPR001242">
    <property type="entry name" value="Condensation_dom"/>
</dbReference>
<evidence type="ECO:0000256" key="1">
    <source>
        <dbReference type="ARBA" id="ARBA00001957"/>
    </source>
</evidence>
<dbReference type="NCBIfam" id="TIGR01733">
    <property type="entry name" value="AA-adenyl-dom"/>
    <property type="match status" value="2"/>
</dbReference>
<dbReference type="CDD" id="cd19540">
    <property type="entry name" value="LCL_NRPS-like"/>
    <property type="match status" value="1"/>
</dbReference>
<evidence type="ECO:0000256" key="3">
    <source>
        <dbReference type="ARBA" id="ARBA00022553"/>
    </source>
</evidence>
<dbReference type="EMBL" id="BAABJP010000007">
    <property type="protein sequence ID" value="GAA5152499.1"/>
    <property type="molecule type" value="Genomic_DNA"/>
</dbReference>
<dbReference type="InterPro" id="IPR006195">
    <property type="entry name" value="aa-tRNA-synth_II"/>
</dbReference>
<protein>
    <recommendedName>
        <fullName evidence="9">Amino acid adenylation domain-containing protein</fullName>
    </recommendedName>
</protein>
<dbReference type="InterPro" id="IPR001031">
    <property type="entry name" value="Thioesterase"/>
</dbReference>
<keyword evidence="2" id="KW-0596">Phosphopantetheine</keyword>
<dbReference type="PROSITE" id="PS50075">
    <property type="entry name" value="CARRIER"/>
    <property type="match status" value="2"/>
</dbReference>
<dbReference type="InterPro" id="IPR036736">
    <property type="entry name" value="ACP-like_sf"/>
</dbReference>
<evidence type="ECO:0000256" key="4">
    <source>
        <dbReference type="SAM" id="MobiDB-lite"/>
    </source>
</evidence>
<comment type="caution">
    <text evidence="7">The sequence shown here is derived from an EMBL/GenBank/DDBJ whole genome shotgun (WGS) entry which is preliminary data.</text>
</comment>
<evidence type="ECO:0008006" key="9">
    <source>
        <dbReference type="Google" id="ProtNLM"/>
    </source>
</evidence>
<dbReference type="RefSeq" id="WP_185066447.1">
    <property type="nucleotide sequence ID" value="NZ_BAABJP010000007.1"/>
</dbReference>
<dbReference type="CDD" id="cd19543">
    <property type="entry name" value="DCL_NRPS"/>
    <property type="match status" value="1"/>
</dbReference>
<organism evidence="7 8">
    <name type="scientific">Pseudonocardia eucalypti</name>
    <dbReference type="NCBI Taxonomy" id="648755"/>
    <lineage>
        <taxon>Bacteria</taxon>
        <taxon>Bacillati</taxon>
        <taxon>Actinomycetota</taxon>
        <taxon>Actinomycetes</taxon>
        <taxon>Pseudonocardiales</taxon>
        <taxon>Pseudonocardiaceae</taxon>
        <taxon>Pseudonocardia</taxon>
    </lineage>
</organism>
<dbReference type="Gene3D" id="3.30.559.10">
    <property type="entry name" value="Chloramphenicol acetyltransferase-like domain"/>
    <property type="match status" value="2"/>
</dbReference>
<feature type="region of interest" description="Disordered" evidence="4">
    <location>
        <begin position="580"/>
        <end position="601"/>
    </location>
</feature>
<dbReference type="PANTHER" id="PTHR45527">
    <property type="entry name" value="NONRIBOSOMAL PEPTIDE SYNTHETASE"/>
    <property type="match status" value="1"/>
</dbReference>
<dbReference type="InterPro" id="IPR000873">
    <property type="entry name" value="AMP-dep_synth/lig_dom"/>
</dbReference>
<dbReference type="SMART" id="SM00823">
    <property type="entry name" value="PKS_PP"/>
    <property type="match status" value="2"/>
</dbReference>
<dbReference type="CDD" id="cd17646">
    <property type="entry name" value="A_NRPS_AB3403-like"/>
    <property type="match status" value="1"/>
</dbReference>